<dbReference type="OrthoDB" id="9781415at2"/>
<dbReference type="SUPFAM" id="SSF53254">
    <property type="entry name" value="Phosphoglycerate mutase-like"/>
    <property type="match status" value="1"/>
</dbReference>
<dbReference type="Pfam" id="PF00300">
    <property type="entry name" value="His_Phos_1"/>
    <property type="match status" value="1"/>
</dbReference>
<dbReference type="STRING" id="351679.A9255_03970"/>
<organism evidence="4 6">
    <name type="scientific">Xenorhabdus hominickii</name>
    <dbReference type="NCBI Taxonomy" id="351679"/>
    <lineage>
        <taxon>Bacteria</taxon>
        <taxon>Pseudomonadati</taxon>
        <taxon>Pseudomonadota</taxon>
        <taxon>Gammaproteobacteria</taxon>
        <taxon>Enterobacterales</taxon>
        <taxon>Morganellaceae</taxon>
        <taxon>Xenorhabdus</taxon>
    </lineage>
</organism>
<feature type="active site" description="Tele-phosphohistidine intermediate" evidence="1">
    <location>
        <position position="8"/>
    </location>
</feature>
<proteinExistence type="predicted"/>
<dbReference type="Proteomes" id="UP000225433">
    <property type="component" value="Unassembled WGS sequence"/>
</dbReference>
<evidence type="ECO:0000313" key="5">
    <source>
        <dbReference type="Proteomes" id="UP000094600"/>
    </source>
</evidence>
<name>A0A2G0Q311_XENHO</name>
<dbReference type="CDD" id="cd07067">
    <property type="entry name" value="HP_PGM_like"/>
    <property type="match status" value="1"/>
</dbReference>
<evidence type="ECO:0000313" key="6">
    <source>
        <dbReference type="Proteomes" id="UP000225433"/>
    </source>
</evidence>
<dbReference type="EMBL" id="CP016176">
    <property type="protein sequence ID" value="AOM39807.1"/>
    <property type="molecule type" value="Genomic_DNA"/>
</dbReference>
<dbReference type="PANTHER" id="PTHR48100">
    <property type="entry name" value="BROAD-SPECIFICITY PHOSPHATASE YOR283W-RELATED"/>
    <property type="match status" value="1"/>
</dbReference>
<accession>A0A2G0Q311</accession>
<feature type="binding site" evidence="2">
    <location>
        <begin position="7"/>
        <end position="14"/>
    </location>
    <ligand>
        <name>substrate</name>
    </ligand>
</feature>
<protein>
    <submittedName>
        <fullName evidence="4">Phosphoglycerate mutase</fullName>
    </submittedName>
</protein>
<dbReference type="PANTHER" id="PTHR48100:SF44">
    <property type="entry name" value="PHOSPHATASE C1620.13-RELATED"/>
    <property type="match status" value="1"/>
</dbReference>
<evidence type="ECO:0000256" key="1">
    <source>
        <dbReference type="PIRSR" id="PIRSR613078-1"/>
    </source>
</evidence>
<dbReference type="Proteomes" id="UP000094600">
    <property type="component" value="Chromosome"/>
</dbReference>
<dbReference type="InterPro" id="IPR029033">
    <property type="entry name" value="His_PPase_superfam"/>
</dbReference>
<reference evidence="3 5" key="1">
    <citation type="submission" date="2016-06" db="EMBL/GenBank/DDBJ databases">
        <title>Bacterial characters and pathogenicity of Xenorhabdus hominickii from an entomopathogenic nematode, Steinernema monticolum.</title>
        <authorList>
            <person name="Park Y."/>
            <person name="Kim Y."/>
        </authorList>
    </citation>
    <scope>NUCLEOTIDE SEQUENCE [LARGE SCALE GENOMIC DNA]</scope>
    <source>
        <strain evidence="3 5">ANU1</strain>
    </source>
</reference>
<dbReference type="EMBL" id="NJAI01000006">
    <property type="protein sequence ID" value="PHM53585.1"/>
    <property type="molecule type" value="Genomic_DNA"/>
</dbReference>
<dbReference type="AlphaFoldDB" id="A0A2G0Q311"/>
<dbReference type="GO" id="GO:0005829">
    <property type="term" value="C:cytosol"/>
    <property type="evidence" value="ECO:0007669"/>
    <property type="project" value="TreeGrafter"/>
</dbReference>
<dbReference type="InterPro" id="IPR050275">
    <property type="entry name" value="PGM_Phosphatase"/>
</dbReference>
<evidence type="ECO:0000313" key="3">
    <source>
        <dbReference type="EMBL" id="AOM39807.1"/>
    </source>
</evidence>
<gene>
    <name evidence="3" type="ORF">A9255_03970</name>
    <name evidence="4" type="ORF">Xhom_03584</name>
</gene>
<dbReference type="KEGG" id="xho:A9255_03970"/>
<dbReference type="Gene3D" id="3.40.50.1240">
    <property type="entry name" value="Phosphoglycerate mutase-like"/>
    <property type="match status" value="1"/>
</dbReference>
<feature type="binding site" evidence="2">
    <location>
        <position position="57"/>
    </location>
    <ligand>
        <name>substrate</name>
    </ligand>
</feature>
<dbReference type="InterPro" id="IPR013078">
    <property type="entry name" value="His_Pase_superF_clade-1"/>
</dbReference>
<evidence type="ECO:0000256" key="2">
    <source>
        <dbReference type="PIRSR" id="PIRSR613078-2"/>
    </source>
</evidence>
<feature type="active site" description="Proton donor/acceptor" evidence="1">
    <location>
        <position position="81"/>
    </location>
</feature>
<dbReference type="SMART" id="SM00855">
    <property type="entry name" value="PGAM"/>
    <property type="match status" value="1"/>
</dbReference>
<sequence>MHIIAIRHAETQWNINRIVQGKLDSPITDRGFRQIDSLLAAIKNYPISRIISSPAGRACTTAQILAEHFGCELEINENLREQNLGLLEGLSFEQAQYIYPDISSRVLAGEPTIAAPEGESAIEVAQRILAYLQFLTTKLLVTNSHNETLCCVTHGFALQALIWKLKGGDLDTETTKYAHRNCSYSLIDIEGKQIEVVNWGIATHLLTVAEL</sequence>
<keyword evidence="5" id="KW-1185">Reference proteome</keyword>
<dbReference type="RefSeq" id="WP_069315558.1">
    <property type="nucleotide sequence ID" value="NZ_CAWNQJ010000090.1"/>
</dbReference>
<reference evidence="4 6" key="2">
    <citation type="journal article" date="2017" name="Nat. Microbiol.">
        <title>Natural product diversity associated with the nematode symbionts Photorhabdus and Xenorhabdus.</title>
        <authorList>
            <person name="Tobias N.J."/>
            <person name="Wolff H."/>
            <person name="Djahanschiri B."/>
            <person name="Grundmann F."/>
            <person name="Kronenwerth M."/>
            <person name="Shi Y.M."/>
            <person name="Simonyi S."/>
            <person name="Grun P."/>
            <person name="Shapiro-Ilan D."/>
            <person name="Pidot S.J."/>
            <person name="Stinear T.P."/>
            <person name="Ebersberger I."/>
            <person name="Bode H.B."/>
        </authorList>
    </citation>
    <scope>NUCLEOTIDE SEQUENCE [LARGE SCALE GENOMIC DNA]</scope>
    <source>
        <strain evidence="4 6">DSM 17903</strain>
    </source>
</reference>
<dbReference type="GO" id="GO:0016791">
    <property type="term" value="F:phosphatase activity"/>
    <property type="evidence" value="ECO:0007669"/>
    <property type="project" value="TreeGrafter"/>
</dbReference>
<evidence type="ECO:0000313" key="4">
    <source>
        <dbReference type="EMBL" id="PHM53585.1"/>
    </source>
</evidence>